<sequence length="847" mass="92608">MSTISSTPPTASAAGPGTTAAPDWDAILDQAGPDGPLPRVIHHGGFWEVVIGVHVKLVDALRQVKRQFARLVVFADTVDARHDGMIDLGDFEGLVIIARRLETNGTLHFRVRTGMYTLLGAYVREIEPANCKPQATTWFNFEDAAGVRHALSQSGYLTDPLTPQVTKLAYEHVTLHDTVLMPFEALPIDLTLMPMRTCKSLADRMLLAAQELGAQGKGELGMELCGRLREMLALLLPIQGKSAIPPDQYRNMTELLGLTPDNTDWQPLALTSASVHELLQPVRLATDQVPYLSASFYGDLAKEHVPALQVYANSYTRMADRTLDLDTRKQAARLVLGEKDDAGAFQQLVATQLAENLRLATESVTRAQNAIEPQNANVRRAEQAFKDGLDAWKAAKEAEAAWSIVGAVFTFVSSIGSMFGGNASGAAGAAKAAADVAKTAAKLAEIMKTLVKLGQNIQKIVKLCLAIVAAADKIADAGKFASDLAAISKETLSDDAKGAPSAAAQWDQLWLEVETQLAPAIKEGINGAEEYLKELKILVIYGRALTTAQAALPPLIQELARNKLQREIAVRQRDAVIREISDLKHQQMLSVQAMAVLWGNYRNVQRALLVVLYQYDAAWRYWALDDTVIVRDDYRGIADLAGELKGIADLKQMQARALEKFKPAPQEYQHAAYALSAAQRDALLDGQKIGVRLTPADGPLSGWGRTSRVRVKEVHIWVEWVAGKRPARGEIEFTARTAGEYDDRRLAGQEYKVFHFHGAPLDLTFRYDVAGLPADQPGAAVHVRAAIADEFRTSYSEPTLYADWILSTPKVAAGDGKTLDLRKLKADIAGIRVEFSGTYIKDPERMI</sequence>
<name>A0ABR9GBL8_9GAMM</name>
<feature type="compositionally biased region" description="Low complexity" evidence="1">
    <location>
        <begin position="1"/>
        <end position="22"/>
    </location>
</feature>
<keyword evidence="3" id="KW-1185">Reference proteome</keyword>
<dbReference type="Proteomes" id="UP000651010">
    <property type="component" value="Unassembled WGS sequence"/>
</dbReference>
<dbReference type="RefSeq" id="WP_192556250.1">
    <property type="nucleotide sequence ID" value="NZ_JACZZA010000008.1"/>
</dbReference>
<proteinExistence type="predicted"/>
<accession>A0ABR9GBL8</accession>
<gene>
    <name evidence="2" type="ORF">IGX34_13495</name>
</gene>
<reference evidence="2 3" key="1">
    <citation type="submission" date="2020-09" db="EMBL/GenBank/DDBJ databases">
        <title>Dyella sp. 7MK23 isolated from forest soil.</title>
        <authorList>
            <person name="Fu J."/>
        </authorList>
    </citation>
    <scope>NUCLEOTIDE SEQUENCE [LARGE SCALE GENOMIC DNA]</scope>
    <source>
        <strain evidence="2 3">7MK23</strain>
    </source>
</reference>
<evidence type="ECO:0000313" key="2">
    <source>
        <dbReference type="EMBL" id="MBE1161394.1"/>
    </source>
</evidence>
<evidence type="ECO:0000313" key="3">
    <source>
        <dbReference type="Proteomes" id="UP000651010"/>
    </source>
</evidence>
<evidence type="ECO:0000256" key="1">
    <source>
        <dbReference type="SAM" id="MobiDB-lite"/>
    </source>
</evidence>
<comment type="caution">
    <text evidence="2">The sequence shown here is derived from an EMBL/GenBank/DDBJ whole genome shotgun (WGS) entry which is preliminary data.</text>
</comment>
<feature type="region of interest" description="Disordered" evidence="1">
    <location>
        <begin position="1"/>
        <end position="28"/>
    </location>
</feature>
<protein>
    <recommendedName>
        <fullName evidence="4">EF-hand domain-containing protein</fullName>
    </recommendedName>
</protein>
<evidence type="ECO:0008006" key="4">
    <source>
        <dbReference type="Google" id="ProtNLM"/>
    </source>
</evidence>
<organism evidence="2 3">
    <name type="scientific">Dyella acidiphila</name>
    <dbReference type="NCBI Taxonomy" id="2775866"/>
    <lineage>
        <taxon>Bacteria</taxon>
        <taxon>Pseudomonadati</taxon>
        <taxon>Pseudomonadota</taxon>
        <taxon>Gammaproteobacteria</taxon>
        <taxon>Lysobacterales</taxon>
        <taxon>Rhodanobacteraceae</taxon>
        <taxon>Dyella</taxon>
    </lineage>
</organism>
<dbReference type="EMBL" id="JACZZA010000008">
    <property type="protein sequence ID" value="MBE1161394.1"/>
    <property type="molecule type" value="Genomic_DNA"/>
</dbReference>
<dbReference type="PANTHER" id="PTHR34714:SF2">
    <property type="entry name" value="EGF-LIKE DOMAIN-CONTAINING PROTEIN"/>
    <property type="match status" value="1"/>
</dbReference>
<dbReference type="PANTHER" id="PTHR34714">
    <property type="entry name" value="EGF-LIKE DOMAIN-CONTAINING PROTEIN"/>
    <property type="match status" value="1"/>
</dbReference>